<dbReference type="InterPro" id="IPR002470">
    <property type="entry name" value="Peptidase_S9A"/>
</dbReference>
<dbReference type="SUPFAM" id="SSF53474">
    <property type="entry name" value="alpha/beta-Hydrolases"/>
    <property type="match status" value="1"/>
</dbReference>
<comment type="similarity">
    <text evidence="1">Belongs to the peptidase S9A family.</text>
</comment>
<reference evidence="8 9" key="1">
    <citation type="submission" date="2023-04" db="EMBL/GenBank/DDBJ databases">
        <title>Funneling lignin-derived compounds into biodiesel using alkali-halophilic Citricoccus sp. P2.</title>
        <authorList>
            <person name="Luo C.-B."/>
        </authorList>
    </citation>
    <scope>NUCLEOTIDE SEQUENCE [LARGE SCALE GENOMIC DNA]</scope>
    <source>
        <strain evidence="8 9">P2</strain>
    </source>
</reference>
<dbReference type="InterPro" id="IPR051543">
    <property type="entry name" value="Serine_Peptidase_S9A"/>
</dbReference>
<dbReference type="RefSeq" id="WP_278157138.1">
    <property type="nucleotide sequence ID" value="NZ_CP121252.1"/>
</dbReference>
<dbReference type="Proteomes" id="UP001219037">
    <property type="component" value="Chromosome"/>
</dbReference>
<organism evidence="8 9">
    <name type="scientific">Citricoccus muralis</name>
    <dbReference type="NCBI Taxonomy" id="169134"/>
    <lineage>
        <taxon>Bacteria</taxon>
        <taxon>Bacillati</taxon>
        <taxon>Actinomycetota</taxon>
        <taxon>Actinomycetes</taxon>
        <taxon>Micrococcales</taxon>
        <taxon>Micrococcaceae</taxon>
        <taxon>Citricoccus</taxon>
    </lineage>
</organism>
<dbReference type="InterPro" id="IPR029058">
    <property type="entry name" value="AB_hydrolase_fold"/>
</dbReference>
<evidence type="ECO:0000313" key="8">
    <source>
        <dbReference type="EMBL" id="WFP15961.1"/>
    </source>
</evidence>
<name>A0ABY8H4M4_9MICC</name>
<dbReference type="PRINTS" id="PR00862">
    <property type="entry name" value="PROLIGOPTASE"/>
</dbReference>
<evidence type="ECO:0000256" key="5">
    <source>
        <dbReference type="SAM" id="MobiDB-lite"/>
    </source>
</evidence>
<keyword evidence="4" id="KW-0720">Serine protease</keyword>
<dbReference type="Gene3D" id="3.40.50.1820">
    <property type="entry name" value="alpha/beta hydrolase"/>
    <property type="match status" value="1"/>
</dbReference>
<evidence type="ECO:0000256" key="3">
    <source>
        <dbReference type="ARBA" id="ARBA00022801"/>
    </source>
</evidence>
<dbReference type="PANTHER" id="PTHR11757:SF19">
    <property type="entry name" value="PROLYL ENDOPEPTIDASE-LIKE"/>
    <property type="match status" value="1"/>
</dbReference>
<evidence type="ECO:0000259" key="7">
    <source>
        <dbReference type="Pfam" id="PF02897"/>
    </source>
</evidence>
<dbReference type="Pfam" id="PF00326">
    <property type="entry name" value="Peptidase_S9"/>
    <property type="match status" value="1"/>
</dbReference>
<dbReference type="InterPro" id="IPR023302">
    <property type="entry name" value="Pept_S9A_N"/>
</dbReference>
<dbReference type="Gene3D" id="2.130.10.120">
    <property type="entry name" value="Prolyl oligopeptidase, N-terminal domain"/>
    <property type="match status" value="1"/>
</dbReference>
<dbReference type="PANTHER" id="PTHR11757">
    <property type="entry name" value="PROTEASE FAMILY S9A OLIGOPEPTIDASE"/>
    <property type="match status" value="1"/>
</dbReference>
<evidence type="ECO:0000259" key="6">
    <source>
        <dbReference type="Pfam" id="PF00326"/>
    </source>
</evidence>
<feature type="domain" description="Peptidase S9 prolyl oligopeptidase catalytic" evidence="6">
    <location>
        <begin position="516"/>
        <end position="738"/>
    </location>
</feature>
<dbReference type="SUPFAM" id="SSF50993">
    <property type="entry name" value="Peptidase/esterase 'gauge' domain"/>
    <property type="match status" value="1"/>
</dbReference>
<accession>A0ABY8H4M4</accession>
<evidence type="ECO:0000256" key="4">
    <source>
        <dbReference type="ARBA" id="ARBA00022825"/>
    </source>
</evidence>
<feature type="region of interest" description="Disordered" evidence="5">
    <location>
        <begin position="693"/>
        <end position="717"/>
    </location>
</feature>
<evidence type="ECO:0000256" key="2">
    <source>
        <dbReference type="ARBA" id="ARBA00022670"/>
    </source>
</evidence>
<dbReference type="Pfam" id="PF02897">
    <property type="entry name" value="Peptidase_S9_N"/>
    <property type="match status" value="1"/>
</dbReference>
<feature type="compositionally biased region" description="Low complexity" evidence="5">
    <location>
        <begin position="1"/>
        <end position="25"/>
    </location>
</feature>
<sequence length="744" mass="82572">MTHHTTSTDTTTPVAASATAPVAETRPVQRTHHGITVTDDFDWLRDKDADDVLAHLHAENAYTESLTADQQPLREAIFAEIKSHTVETDLSVPSRRDGWWYFARTEEGQQYAIHCRVPASDTGDAEADWTPPVIERGVALDGEEVIFDANREAEGTAFFALGGLAVSRDGTLLAYAVDTTGDERFTLRVRRLDTGEELGDVVENVSYGLAFDPTGERIFYMVPDDTWRPYQLWTLNLGGESELLHQEDDPGFWTGFDLSAERDQLVIGSGNSEVAETWILDLTDPTARPERLVSREHQMLHSIDPVRLDGAPHYLVTHDRDLATQNPAPNNMVSVVAAEQITDPSAWRTVLPHSPTVKIDGVHPNRTHLMIAARADTTPRTLILPLSELPAERSAGHPCPTEPRFGEELYSAELASAPFDSPFIRLAYSSWVTPDQVLDYALATGETLLRRATEVPGYDPNQYLVERWWAPAESTDRRVAIPLTVIRHRDVEWNGSNPCVVYGYGSYEASMDPGFAASRLSLLDRGVVYVVAHVRGGGELGRAWYDQGKKLHKKNTFTDFVDATRFVASSGWVDPDRIGCMGGSAGGLLMGAVLNLAPELYRVCVAQVPFVDALTSILDPDLPLSALEWEEWGNPIADEQVYRYMAEYTPYENVRAVNYPAIAAMTSLHDTRVLYVEPAKWVQQLRRTITSDQATPLRDGGSPVVLRTEMDGGHGGASGRYRSWEERAWEYAFLLTGLGLDVEH</sequence>
<protein>
    <submittedName>
        <fullName evidence="8">S9 family peptidase</fullName>
    </submittedName>
</protein>
<dbReference type="InterPro" id="IPR002471">
    <property type="entry name" value="Pept_S9_AS"/>
</dbReference>
<feature type="domain" description="Peptidase S9A N-terminal" evidence="7">
    <location>
        <begin position="22"/>
        <end position="450"/>
    </location>
</feature>
<keyword evidence="9" id="KW-1185">Reference proteome</keyword>
<dbReference type="EMBL" id="CP121252">
    <property type="protein sequence ID" value="WFP15961.1"/>
    <property type="molecule type" value="Genomic_DNA"/>
</dbReference>
<dbReference type="InterPro" id="IPR001375">
    <property type="entry name" value="Peptidase_S9_cat"/>
</dbReference>
<gene>
    <name evidence="8" type="ORF">P8192_11235</name>
</gene>
<dbReference type="PROSITE" id="PS00708">
    <property type="entry name" value="PRO_ENDOPEP_SER"/>
    <property type="match status" value="1"/>
</dbReference>
<evidence type="ECO:0000256" key="1">
    <source>
        <dbReference type="ARBA" id="ARBA00005228"/>
    </source>
</evidence>
<proteinExistence type="inferred from homology"/>
<evidence type="ECO:0000313" key="9">
    <source>
        <dbReference type="Proteomes" id="UP001219037"/>
    </source>
</evidence>
<keyword evidence="3" id="KW-0378">Hydrolase</keyword>
<keyword evidence="2" id="KW-0645">Protease</keyword>
<feature type="region of interest" description="Disordered" evidence="5">
    <location>
        <begin position="1"/>
        <end position="31"/>
    </location>
</feature>